<evidence type="ECO:0008006" key="4">
    <source>
        <dbReference type="Google" id="ProtNLM"/>
    </source>
</evidence>
<protein>
    <recommendedName>
        <fullName evidence="4">Polysaccharide chain length determinant N-terminal domain-containing protein</fullName>
    </recommendedName>
</protein>
<evidence type="ECO:0000256" key="1">
    <source>
        <dbReference type="SAM" id="Phobius"/>
    </source>
</evidence>
<keyword evidence="3" id="KW-1185">Reference proteome</keyword>
<gene>
    <name evidence="2" type="ORF">Q2T41_09730</name>
</gene>
<evidence type="ECO:0000313" key="2">
    <source>
        <dbReference type="EMBL" id="MDO1512933.1"/>
    </source>
</evidence>
<feature type="transmembrane region" description="Helical" evidence="1">
    <location>
        <begin position="47"/>
        <end position="64"/>
    </location>
</feature>
<keyword evidence="1" id="KW-1133">Transmembrane helix</keyword>
<name>A0ABT8RPU3_9FLAO</name>
<reference evidence="2" key="2">
    <citation type="submission" date="2023-06" db="EMBL/GenBank/DDBJ databases">
        <authorList>
            <person name="Lucena T."/>
            <person name="Sun Q."/>
        </authorList>
    </citation>
    <scope>NUCLEOTIDE SEQUENCE</scope>
    <source>
        <strain evidence="2">CECT 8869</strain>
    </source>
</reference>
<evidence type="ECO:0000313" key="3">
    <source>
        <dbReference type="Proteomes" id="UP001168579"/>
    </source>
</evidence>
<reference evidence="2" key="1">
    <citation type="journal article" date="2014" name="Int. J. Syst. Evol. Microbiol.">
        <title>Complete genome of a new Firmicutes species belonging to the dominant human colonic microbiota ('Ruminococcus bicirculans') reveals two chromosomes and a selective capacity to utilize plant glucans.</title>
        <authorList>
            <consortium name="NISC Comparative Sequencing Program"/>
            <person name="Wegmann U."/>
            <person name="Louis P."/>
            <person name="Goesmann A."/>
            <person name="Henrissat B."/>
            <person name="Duncan S.H."/>
            <person name="Flint H.J."/>
        </authorList>
    </citation>
    <scope>NUCLEOTIDE SEQUENCE</scope>
    <source>
        <strain evidence="2">CECT 8869</strain>
    </source>
</reference>
<accession>A0ABT8RPU3</accession>
<keyword evidence="1" id="KW-0812">Transmembrane</keyword>
<proteinExistence type="predicted"/>
<sequence length="332" mass="38229">MAENLKPENNHSSDEIDLGQLLQLVKKGFNSIFRFILRIFLYLKRKIFLLIGLVVIGLAIGFALSKVISKRLKIEVIVRPQIDSKNYLYDVVNEIQANVQSKDTLFFKSIGIEEIDFQGLEVAINRVAEESTSEADLQYLELLQSFENTDAIADIVRAELQNKSSFNHRITFYYKNHETGQEFASKVLIYINSSKYFDDLRQTYTSNAAERIEKNKVLLEQVDEIISNYSKKMLEQQGGSATDRIVVDNQETLNITGLFNLKNELIRDIETKKIELIQSAEVVRVINFGKPQQVRKSFLSKKIVMIPLILLGLFFLISILKYLDLKSKELKF</sequence>
<feature type="transmembrane region" description="Helical" evidence="1">
    <location>
        <begin position="303"/>
        <end position="323"/>
    </location>
</feature>
<keyword evidence="1" id="KW-0472">Membrane</keyword>
<dbReference type="RefSeq" id="WP_304435917.1">
    <property type="nucleotide sequence ID" value="NZ_JAUKUC010000001.1"/>
</dbReference>
<comment type="caution">
    <text evidence="2">The sequence shown here is derived from an EMBL/GenBank/DDBJ whole genome shotgun (WGS) entry which is preliminary data.</text>
</comment>
<organism evidence="2 3">
    <name type="scientific">Maribacter confluentis</name>
    <dbReference type="NCBI Taxonomy" id="1656093"/>
    <lineage>
        <taxon>Bacteria</taxon>
        <taxon>Pseudomonadati</taxon>
        <taxon>Bacteroidota</taxon>
        <taxon>Flavobacteriia</taxon>
        <taxon>Flavobacteriales</taxon>
        <taxon>Flavobacteriaceae</taxon>
        <taxon>Maribacter</taxon>
    </lineage>
</organism>
<dbReference type="Proteomes" id="UP001168579">
    <property type="component" value="Unassembled WGS sequence"/>
</dbReference>
<dbReference type="EMBL" id="JAUKUC010000001">
    <property type="protein sequence ID" value="MDO1512933.1"/>
    <property type="molecule type" value="Genomic_DNA"/>
</dbReference>